<evidence type="ECO:0000313" key="1">
    <source>
        <dbReference type="EMBL" id="NMM40293.1"/>
    </source>
</evidence>
<dbReference type="Pfam" id="PF10689">
    <property type="entry name" value="DUF2496"/>
    <property type="match status" value="1"/>
</dbReference>
<dbReference type="Proteomes" id="UP000570493">
    <property type="component" value="Unassembled WGS sequence"/>
</dbReference>
<organism evidence="1 2">
    <name type="scientific">Pseudoalteromonas arctica</name>
    <dbReference type="NCBI Taxonomy" id="394751"/>
    <lineage>
        <taxon>Bacteria</taxon>
        <taxon>Pseudomonadati</taxon>
        <taxon>Pseudomonadota</taxon>
        <taxon>Gammaproteobacteria</taxon>
        <taxon>Alteromonadales</taxon>
        <taxon>Pseudoalteromonadaceae</taxon>
        <taxon>Pseudoalteromonas</taxon>
    </lineage>
</organism>
<reference evidence="1" key="1">
    <citation type="submission" date="2020-04" db="EMBL/GenBank/DDBJ databases">
        <title>Genome Sequencing for Pseudoaltermonas arctica.</title>
        <authorList>
            <person name="Elkins N.S."/>
        </authorList>
    </citation>
    <scope>NUCLEOTIDE SEQUENCE [LARGE SCALE GENOMIC DNA]</scope>
    <source>
        <strain evidence="1">NEC-BIFX-2020_0012</strain>
    </source>
</reference>
<evidence type="ECO:0000313" key="2">
    <source>
        <dbReference type="Proteomes" id="UP000570493"/>
    </source>
</evidence>
<gene>
    <name evidence="1" type="ORF">HHO47_05395</name>
</gene>
<dbReference type="InterPro" id="IPR019630">
    <property type="entry name" value="DUF2496_YbaM-rel"/>
</dbReference>
<keyword evidence="2" id="KW-1185">Reference proteome</keyword>
<dbReference type="RefSeq" id="WP_169019360.1">
    <property type="nucleotide sequence ID" value="NZ_JABBMT010000005.1"/>
</dbReference>
<protein>
    <submittedName>
        <fullName evidence="1">DUF2496 domain-containing protein</fullName>
    </submittedName>
</protein>
<dbReference type="AlphaFoldDB" id="A0A7Y0DRW3"/>
<accession>A0A7Y0DRW3</accession>
<proteinExistence type="predicted"/>
<sequence>MNNDLNQAPTYVKLAVDLIMVLEQSDVSPEEVLQALEIVKSDYTNKLAVEQK</sequence>
<comment type="caution">
    <text evidence="1">The sequence shown here is derived from an EMBL/GenBank/DDBJ whole genome shotgun (WGS) entry which is preliminary data.</text>
</comment>
<dbReference type="EMBL" id="JABBMT010000005">
    <property type="protein sequence ID" value="NMM40293.1"/>
    <property type="molecule type" value="Genomic_DNA"/>
</dbReference>
<name>A0A7Y0DRW3_9GAMM</name>